<dbReference type="InterPro" id="IPR008402">
    <property type="entry name" value="APC_su15/mnd2"/>
</dbReference>
<reference evidence="2" key="2">
    <citation type="journal article" date="2023" name="IMA Fungus">
        <title>Comparative genomic study of the Penicillium genus elucidates a diverse pangenome and 15 lateral gene transfer events.</title>
        <authorList>
            <person name="Petersen C."/>
            <person name="Sorensen T."/>
            <person name="Nielsen M.R."/>
            <person name="Sondergaard T.E."/>
            <person name="Sorensen J.L."/>
            <person name="Fitzpatrick D.A."/>
            <person name="Frisvad J.C."/>
            <person name="Nielsen K.L."/>
        </authorList>
    </citation>
    <scope>NUCLEOTIDE SEQUENCE</scope>
    <source>
        <strain evidence="2">IBT 30069</strain>
    </source>
</reference>
<feature type="compositionally biased region" description="Acidic residues" evidence="1">
    <location>
        <begin position="130"/>
        <end position="229"/>
    </location>
</feature>
<feature type="compositionally biased region" description="Low complexity" evidence="1">
    <location>
        <begin position="39"/>
        <end position="52"/>
    </location>
</feature>
<protein>
    <recommendedName>
        <fullName evidence="4">Anaphase-promoting complex, subunit 15/MND2</fullName>
    </recommendedName>
</protein>
<feature type="region of interest" description="Disordered" evidence="1">
    <location>
        <begin position="130"/>
        <end position="329"/>
    </location>
</feature>
<feature type="compositionally biased region" description="Acidic residues" evidence="1">
    <location>
        <begin position="242"/>
        <end position="258"/>
    </location>
</feature>
<feature type="region of interest" description="Disordered" evidence="1">
    <location>
        <begin position="19"/>
        <end position="60"/>
    </location>
</feature>
<dbReference type="Pfam" id="PF05841">
    <property type="entry name" value="Apc15p"/>
    <property type="match status" value="1"/>
</dbReference>
<evidence type="ECO:0008006" key="4">
    <source>
        <dbReference type="Google" id="ProtNLM"/>
    </source>
</evidence>
<evidence type="ECO:0000313" key="2">
    <source>
        <dbReference type="EMBL" id="KAJ5092703.1"/>
    </source>
</evidence>
<evidence type="ECO:0000256" key="1">
    <source>
        <dbReference type="SAM" id="MobiDB-lite"/>
    </source>
</evidence>
<accession>A0A9W9F2X6</accession>
<gene>
    <name evidence="2" type="ORF">N7456_008564</name>
</gene>
<feature type="region of interest" description="Disordered" evidence="1">
    <location>
        <begin position="346"/>
        <end position="371"/>
    </location>
</feature>
<feature type="compositionally biased region" description="Acidic residues" evidence="1">
    <location>
        <begin position="265"/>
        <end position="278"/>
    </location>
</feature>
<feature type="compositionally biased region" description="Polar residues" evidence="1">
    <location>
        <begin position="19"/>
        <end position="37"/>
    </location>
</feature>
<dbReference type="Proteomes" id="UP001149165">
    <property type="component" value="Unassembled WGS sequence"/>
</dbReference>
<dbReference type="AlphaFoldDB" id="A0A9W9F2X6"/>
<dbReference type="GO" id="GO:0031145">
    <property type="term" value="P:anaphase-promoting complex-dependent catabolic process"/>
    <property type="evidence" value="ECO:0007669"/>
    <property type="project" value="InterPro"/>
</dbReference>
<comment type="caution">
    <text evidence="2">The sequence shown here is derived from an EMBL/GenBank/DDBJ whole genome shotgun (WGS) entry which is preliminary data.</text>
</comment>
<keyword evidence="3" id="KW-1185">Reference proteome</keyword>
<sequence length="371" mass="41485">MMLSLPFLAPRDSHELWFGSSQPYRSVDSQQSHQDPATNPRRNGNSNQNNSRAFMPSRSPSNGLAALLIEERALRTRKQNIASFGSSWIKPAGCPKTMLGMKEEEAEREEALAAAAMEMNAEGMMEDDMGMTQGEDDEEEQGMERDLDDDIPDADVDADEDADVEGLIEEGEEGLEEDDVGDEDGFMERDLDDDIPEGFPDDDDYEESGLYDEDEDFDNQPDLDADIPEAAEPMSEDMSRDLDDDIPAAAEDGSEQEGEWQHTDTEEESDEDDENENDEVTRNRFAENFRTSTPNSRGGILPTPPMRRARETEAQSRFINRWSGGGDALDSSSMLYEEDDLRASITSHGSRRSGFARRFPRHVGGPRDSLN</sequence>
<dbReference type="OrthoDB" id="5320532at2759"/>
<name>A0A9W9F2X6_9EURO</name>
<feature type="compositionally biased region" description="Basic residues" evidence="1">
    <location>
        <begin position="349"/>
        <end position="361"/>
    </location>
</feature>
<evidence type="ECO:0000313" key="3">
    <source>
        <dbReference type="Proteomes" id="UP001149165"/>
    </source>
</evidence>
<proteinExistence type="predicted"/>
<organism evidence="2 3">
    <name type="scientific">Penicillium angulare</name>
    <dbReference type="NCBI Taxonomy" id="116970"/>
    <lineage>
        <taxon>Eukaryota</taxon>
        <taxon>Fungi</taxon>
        <taxon>Dikarya</taxon>
        <taxon>Ascomycota</taxon>
        <taxon>Pezizomycotina</taxon>
        <taxon>Eurotiomycetes</taxon>
        <taxon>Eurotiomycetidae</taxon>
        <taxon>Eurotiales</taxon>
        <taxon>Aspergillaceae</taxon>
        <taxon>Penicillium</taxon>
    </lineage>
</organism>
<reference evidence="2" key="1">
    <citation type="submission" date="2022-11" db="EMBL/GenBank/DDBJ databases">
        <authorList>
            <person name="Petersen C."/>
        </authorList>
    </citation>
    <scope>NUCLEOTIDE SEQUENCE</scope>
    <source>
        <strain evidence="2">IBT 30069</strain>
    </source>
</reference>
<dbReference type="EMBL" id="JAPQKH010000006">
    <property type="protein sequence ID" value="KAJ5092703.1"/>
    <property type="molecule type" value="Genomic_DNA"/>
</dbReference>
<dbReference type="GO" id="GO:0005680">
    <property type="term" value="C:anaphase-promoting complex"/>
    <property type="evidence" value="ECO:0007669"/>
    <property type="project" value="InterPro"/>
</dbReference>